<evidence type="ECO:0000313" key="4">
    <source>
        <dbReference type="EMBL" id="EID53247.1"/>
    </source>
</evidence>
<dbReference type="InterPro" id="IPR016047">
    <property type="entry name" value="M23ase_b-sheet_dom"/>
</dbReference>
<dbReference type="GO" id="GO:0004222">
    <property type="term" value="F:metalloendopeptidase activity"/>
    <property type="evidence" value="ECO:0007669"/>
    <property type="project" value="TreeGrafter"/>
</dbReference>
<dbReference type="AlphaFoldDB" id="I0UZE4"/>
<dbReference type="Proteomes" id="UP000004691">
    <property type="component" value="Unassembled WGS sequence"/>
</dbReference>
<evidence type="ECO:0000259" key="3">
    <source>
        <dbReference type="Pfam" id="PF01551"/>
    </source>
</evidence>
<dbReference type="STRING" id="882086.SacxiDRAFT_0984"/>
<gene>
    <name evidence="4" type="ORF">SacxiDRAFT_0984</name>
</gene>
<name>I0UZE4_9PSEU</name>
<sequence>MARTNPSAPAIVVGSLLTSLLLIVAVAVVATTSLVVPTSHAGTSKQDRGEDFTEPPRFSWPLEGRPAVVKTFDPPDGAYGAGHRGVDLAATEGDDVLAAAEGFVVFAGRVAGRGVVSIDHDGGLRTTYEPVAWSVSKGDRVFRGEVIGTVVAGHRGCPARACLHWGVRRGSDYLDPLPLVIPNGVLALKPWTVMPMPP</sequence>
<protein>
    <submittedName>
        <fullName evidence="4">Metalloendopeptidase-like membrane protein</fullName>
    </submittedName>
</protein>
<feature type="region of interest" description="Disordered" evidence="2">
    <location>
        <begin position="38"/>
        <end position="57"/>
    </location>
</feature>
<dbReference type="Gene3D" id="2.70.70.10">
    <property type="entry name" value="Glucose Permease (Domain IIA)"/>
    <property type="match status" value="1"/>
</dbReference>
<dbReference type="PANTHER" id="PTHR21666">
    <property type="entry name" value="PEPTIDASE-RELATED"/>
    <property type="match status" value="1"/>
</dbReference>
<dbReference type="SUPFAM" id="SSF51261">
    <property type="entry name" value="Duplicated hybrid motif"/>
    <property type="match status" value="1"/>
</dbReference>
<proteinExistence type="predicted"/>
<dbReference type="RefSeq" id="WP_006237363.1">
    <property type="nucleotide sequence ID" value="NZ_JH636049.1"/>
</dbReference>
<evidence type="ECO:0000313" key="5">
    <source>
        <dbReference type="Proteomes" id="UP000004691"/>
    </source>
</evidence>
<dbReference type="HOGENOM" id="CLU_077601_4_1_11"/>
<organism evidence="4 5">
    <name type="scientific">Saccharomonospora xinjiangensis XJ-54</name>
    <dbReference type="NCBI Taxonomy" id="882086"/>
    <lineage>
        <taxon>Bacteria</taxon>
        <taxon>Bacillati</taxon>
        <taxon>Actinomycetota</taxon>
        <taxon>Actinomycetes</taxon>
        <taxon>Pseudonocardiales</taxon>
        <taxon>Pseudonocardiaceae</taxon>
        <taxon>Saccharomonospora</taxon>
    </lineage>
</organism>
<dbReference type="OrthoDB" id="5245088at2"/>
<dbReference type="InterPro" id="IPR050570">
    <property type="entry name" value="Cell_wall_metabolism_enzyme"/>
</dbReference>
<dbReference type="CDD" id="cd12797">
    <property type="entry name" value="M23_peptidase"/>
    <property type="match status" value="1"/>
</dbReference>
<evidence type="ECO:0000256" key="1">
    <source>
        <dbReference type="ARBA" id="ARBA00022729"/>
    </source>
</evidence>
<evidence type="ECO:0000256" key="2">
    <source>
        <dbReference type="SAM" id="MobiDB-lite"/>
    </source>
</evidence>
<dbReference type="eggNOG" id="COG0739">
    <property type="taxonomic scope" value="Bacteria"/>
</dbReference>
<keyword evidence="5" id="KW-1185">Reference proteome</keyword>
<dbReference type="PANTHER" id="PTHR21666:SF289">
    <property type="entry name" value="L-ALA--D-GLU ENDOPEPTIDASE"/>
    <property type="match status" value="1"/>
</dbReference>
<keyword evidence="1" id="KW-0732">Signal</keyword>
<dbReference type="Pfam" id="PF01551">
    <property type="entry name" value="Peptidase_M23"/>
    <property type="match status" value="1"/>
</dbReference>
<accession>I0UZE4</accession>
<dbReference type="InterPro" id="IPR011055">
    <property type="entry name" value="Dup_hybrid_motif"/>
</dbReference>
<feature type="domain" description="M23ase beta-sheet core" evidence="3">
    <location>
        <begin position="82"/>
        <end position="176"/>
    </location>
</feature>
<reference evidence="4 5" key="1">
    <citation type="submission" date="2012-01" db="EMBL/GenBank/DDBJ databases">
        <title>Improved High-Quality Draft sequence of Saccharomonospora xinjiangensis XJ-54.</title>
        <authorList>
            <consortium name="US DOE Joint Genome Institute"/>
            <person name="Lucas S."/>
            <person name="Han J."/>
            <person name="Lapidus A."/>
            <person name="Cheng J.-F."/>
            <person name="Goodwin L."/>
            <person name="Pitluck S."/>
            <person name="Peters L."/>
            <person name="Mikhailova N."/>
            <person name="Teshima H."/>
            <person name="Detter J.C."/>
            <person name="Han C."/>
            <person name="Tapia R."/>
            <person name="Land M."/>
            <person name="Hauser L."/>
            <person name="Kyrpides N."/>
            <person name="Ivanova N."/>
            <person name="Pagani I."/>
            <person name="Brambilla E.-M."/>
            <person name="Klenk H.-P."/>
            <person name="Woyke T."/>
        </authorList>
    </citation>
    <scope>NUCLEOTIDE SEQUENCE [LARGE SCALE GENOMIC DNA]</scope>
    <source>
        <strain evidence="4 5">XJ-54</strain>
    </source>
</reference>
<dbReference type="EMBL" id="JH636049">
    <property type="protein sequence ID" value="EID53247.1"/>
    <property type="molecule type" value="Genomic_DNA"/>
</dbReference>